<keyword evidence="5" id="KW-1185">Reference proteome</keyword>
<reference evidence="4" key="1">
    <citation type="journal article" date="2017" name="Mycologia">
        <title>Fusarium algeriense, sp. nov., a novel toxigenic crown rot pathogen of durum wheat from Algeria is nested in the Fusarium burgessii species complex.</title>
        <authorList>
            <person name="Laraba I."/>
            <person name="Keddad A."/>
            <person name="Boureghda H."/>
            <person name="Abdallah N."/>
            <person name="Vaughan M.M."/>
            <person name="Proctor R.H."/>
            <person name="Busman M."/>
            <person name="O'Donnell K."/>
        </authorList>
    </citation>
    <scope>NUCLEOTIDE SEQUENCE</scope>
    <source>
        <strain evidence="4">NRRL 25174</strain>
    </source>
</reference>
<dbReference type="InterPro" id="IPR010730">
    <property type="entry name" value="HET"/>
</dbReference>
<proteinExistence type="predicted"/>
<accession>A0A9P5AC79</accession>
<dbReference type="OrthoDB" id="5130764at2759"/>
<sequence>MDHIPSPSDDLAHAPIEVPCLFGYGFAYDDQGMLTYPARVGIDTTRLAVNTEPRLPLLDAAAFIQAWLWCGLLQEGFRVGFRPTTAPKHARSDLFVKHIDGLPFVSMKRLSEVASRACNLDRSPVAGDWHRERVLSCIDTASGFVEEVFRNTASETKLLVQDGRGRLPETTAVLLSVQVLCWTLLAGLNIPVYSDSKTSSLHPPLRQSTQIVDFLLQRSGWHHRDIAKLPQNIIFRHYLSFYRRQTDRSSGSWSMGADTSSSASPPSGHGNKLALVPKHTHPGCRCEFISANSAEVEDSFPKGKLVLVRFVQETCCIVTQSIRIESVVAMAPTMAPFTSEAQVPPFLAISHVRSEGLGNDTGHSLPFCQLAHLQSLADTVCASAEKSEAYFWIDSLCLPQNRYKRKLAVQAVWQVFRAARAVVVVDPQLSRHLVSSSEEALLRIRYSPWKSRLWTLEEGFFSLRLLFCFANRIVSLDEMLRDFESSRSALPLGAVPILQPCQALLAVRDEERLPNILVKLGYDVRLLMQVGSSSSSGTFAAADVKVDEGRHVSKGSMQRLLRLGYLMASKFRYLLEDDERPLILDLWRGIDKLYAPVGHEDCWGPNQSMQVEDAAARERVGQLCRKTTQPRALYFISGIGTVAVVIAWFILPEVARRTPAEIDEMLEKKVNLRQFKSYVTEVQVHAHELQDAKKVID</sequence>
<gene>
    <name evidence="4" type="ORF">FBEOM_10496</name>
</gene>
<keyword evidence="2" id="KW-1133">Transmembrane helix</keyword>
<dbReference type="AlphaFoldDB" id="A0A9P5AC79"/>
<keyword evidence="2" id="KW-0812">Transmembrane</keyword>
<dbReference type="PANTHER" id="PTHR39596">
    <property type="match status" value="1"/>
</dbReference>
<protein>
    <submittedName>
        <fullName evidence="4">Het domain protein</fullName>
    </submittedName>
</protein>
<reference evidence="4" key="2">
    <citation type="submission" date="2020-02" db="EMBL/GenBank/DDBJ databases">
        <title>Identification and distribution of gene clusters putatively required for synthesis of sphingolipid metabolism inhibitors in phylogenetically diverse species of the filamentous fungus Fusarium.</title>
        <authorList>
            <person name="Kim H.-S."/>
            <person name="Busman M."/>
            <person name="Brown D.W."/>
            <person name="Divon H."/>
            <person name="Uhlig S."/>
            <person name="Proctor R.H."/>
        </authorList>
    </citation>
    <scope>NUCLEOTIDE SEQUENCE</scope>
    <source>
        <strain evidence="4">NRRL 25174</strain>
    </source>
</reference>
<feature type="compositionally biased region" description="Polar residues" evidence="1">
    <location>
        <begin position="248"/>
        <end position="265"/>
    </location>
</feature>
<evidence type="ECO:0000256" key="1">
    <source>
        <dbReference type="SAM" id="MobiDB-lite"/>
    </source>
</evidence>
<comment type="caution">
    <text evidence="4">The sequence shown here is derived from an EMBL/GenBank/DDBJ whole genome shotgun (WGS) entry which is preliminary data.</text>
</comment>
<evidence type="ECO:0000313" key="5">
    <source>
        <dbReference type="Proteomes" id="UP000730481"/>
    </source>
</evidence>
<feature type="region of interest" description="Disordered" evidence="1">
    <location>
        <begin position="248"/>
        <end position="271"/>
    </location>
</feature>
<organism evidence="4 5">
    <name type="scientific">Fusarium beomiforme</name>
    <dbReference type="NCBI Taxonomy" id="44412"/>
    <lineage>
        <taxon>Eukaryota</taxon>
        <taxon>Fungi</taxon>
        <taxon>Dikarya</taxon>
        <taxon>Ascomycota</taxon>
        <taxon>Pezizomycotina</taxon>
        <taxon>Sordariomycetes</taxon>
        <taxon>Hypocreomycetidae</taxon>
        <taxon>Hypocreales</taxon>
        <taxon>Nectriaceae</taxon>
        <taxon>Fusarium</taxon>
        <taxon>Fusarium burgessii species complex</taxon>
    </lineage>
</organism>
<evidence type="ECO:0000259" key="3">
    <source>
        <dbReference type="Pfam" id="PF06985"/>
    </source>
</evidence>
<feature type="domain" description="Heterokaryon incompatibility" evidence="3">
    <location>
        <begin position="368"/>
        <end position="425"/>
    </location>
</feature>
<name>A0A9P5AC79_9HYPO</name>
<dbReference type="Proteomes" id="UP000730481">
    <property type="component" value="Unassembled WGS sequence"/>
</dbReference>
<dbReference type="PANTHER" id="PTHR39596:SF3">
    <property type="entry name" value="HETEROKARYON INCOMPATIBILITY DOMAIN-CONTAINING PROTEIN"/>
    <property type="match status" value="1"/>
</dbReference>
<evidence type="ECO:0000313" key="4">
    <source>
        <dbReference type="EMBL" id="KAF4335659.1"/>
    </source>
</evidence>
<evidence type="ECO:0000256" key="2">
    <source>
        <dbReference type="SAM" id="Phobius"/>
    </source>
</evidence>
<dbReference type="EMBL" id="PVQB02000542">
    <property type="protein sequence ID" value="KAF4335659.1"/>
    <property type="molecule type" value="Genomic_DNA"/>
</dbReference>
<keyword evidence="2" id="KW-0472">Membrane</keyword>
<feature type="transmembrane region" description="Helical" evidence="2">
    <location>
        <begin position="632"/>
        <end position="651"/>
    </location>
</feature>
<dbReference type="Pfam" id="PF06985">
    <property type="entry name" value="HET"/>
    <property type="match status" value="1"/>
</dbReference>